<dbReference type="FunFam" id="3.30.2300.10:FF:000001">
    <property type="entry name" value="THUMP domain-containing protein 1"/>
    <property type="match status" value="1"/>
</dbReference>
<dbReference type="PROSITE" id="PS51165">
    <property type="entry name" value="THUMP"/>
    <property type="match status" value="1"/>
</dbReference>
<feature type="domain" description="THUMP" evidence="3">
    <location>
        <begin position="152"/>
        <end position="258"/>
    </location>
</feature>
<dbReference type="PANTHER" id="PTHR13452:SF10">
    <property type="entry name" value="THUMP DOMAIN-CONTAINING PROTEIN 1"/>
    <property type="match status" value="1"/>
</dbReference>
<dbReference type="InterPro" id="IPR040183">
    <property type="entry name" value="THUMPD1-like"/>
</dbReference>
<evidence type="ECO:0000313" key="4">
    <source>
        <dbReference type="EMBL" id="RPB15280.1"/>
    </source>
</evidence>
<feature type="region of interest" description="Disordered" evidence="2">
    <location>
        <begin position="1"/>
        <end position="20"/>
    </location>
</feature>
<feature type="compositionally biased region" description="Basic and acidic residues" evidence="2">
    <location>
        <begin position="277"/>
        <end position="288"/>
    </location>
</feature>
<feature type="region of interest" description="Disordered" evidence="2">
    <location>
        <begin position="273"/>
        <end position="322"/>
    </location>
</feature>
<keyword evidence="5" id="KW-1185">Reference proteome</keyword>
<dbReference type="InParanoid" id="A0A3N4KXJ6"/>
<evidence type="ECO:0000259" key="3">
    <source>
        <dbReference type="PROSITE" id="PS51165"/>
    </source>
</evidence>
<dbReference type="InterPro" id="IPR004114">
    <property type="entry name" value="THUMP_dom"/>
</dbReference>
<dbReference type="Gene3D" id="3.30.2300.10">
    <property type="entry name" value="THUMP superfamily"/>
    <property type="match status" value="1"/>
</dbReference>
<dbReference type="PANTHER" id="PTHR13452">
    <property type="entry name" value="THUMP DOMAIN CONTAINING PROTEIN 1-RELATED"/>
    <property type="match status" value="1"/>
</dbReference>
<proteinExistence type="predicted"/>
<dbReference type="AlphaFoldDB" id="A0A3N4KXJ6"/>
<keyword evidence="1" id="KW-0694">RNA-binding</keyword>
<dbReference type="FunCoup" id="A0A3N4KXJ6">
    <property type="interactions" value="871"/>
</dbReference>
<dbReference type="OrthoDB" id="367221at2759"/>
<evidence type="ECO:0000256" key="1">
    <source>
        <dbReference type="PROSITE-ProRule" id="PRU00529"/>
    </source>
</evidence>
<evidence type="ECO:0000313" key="5">
    <source>
        <dbReference type="Proteomes" id="UP000277580"/>
    </source>
</evidence>
<gene>
    <name evidence="4" type="ORF">P167DRAFT_543218</name>
</gene>
<reference evidence="4 5" key="1">
    <citation type="journal article" date="2018" name="Nat. Ecol. Evol.">
        <title>Pezizomycetes genomes reveal the molecular basis of ectomycorrhizal truffle lifestyle.</title>
        <authorList>
            <person name="Murat C."/>
            <person name="Payen T."/>
            <person name="Noel B."/>
            <person name="Kuo A."/>
            <person name="Morin E."/>
            <person name="Chen J."/>
            <person name="Kohler A."/>
            <person name="Krizsan K."/>
            <person name="Balestrini R."/>
            <person name="Da Silva C."/>
            <person name="Montanini B."/>
            <person name="Hainaut M."/>
            <person name="Levati E."/>
            <person name="Barry K.W."/>
            <person name="Belfiori B."/>
            <person name="Cichocki N."/>
            <person name="Clum A."/>
            <person name="Dockter R.B."/>
            <person name="Fauchery L."/>
            <person name="Guy J."/>
            <person name="Iotti M."/>
            <person name="Le Tacon F."/>
            <person name="Lindquist E.A."/>
            <person name="Lipzen A."/>
            <person name="Malagnac F."/>
            <person name="Mello A."/>
            <person name="Molinier V."/>
            <person name="Miyauchi S."/>
            <person name="Poulain J."/>
            <person name="Riccioni C."/>
            <person name="Rubini A."/>
            <person name="Sitrit Y."/>
            <person name="Splivallo R."/>
            <person name="Traeger S."/>
            <person name="Wang M."/>
            <person name="Zifcakova L."/>
            <person name="Wipf D."/>
            <person name="Zambonelli A."/>
            <person name="Paolocci F."/>
            <person name="Nowrousian M."/>
            <person name="Ottonello S."/>
            <person name="Baldrian P."/>
            <person name="Spatafora J.W."/>
            <person name="Henrissat B."/>
            <person name="Nagy L.G."/>
            <person name="Aury J.M."/>
            <person name="Wincker P."/>
            <person name="Grigoriev I.V."/>
            <person name="Bonfante P."/>
            <person name="Martin F.M."/>
        </authorList>
    </citation>
    <scope>NUCLEOTIDE SEQUENCE [LARGE SCALE GENOMIC DNA]</scope>
    <source>
        <strain evidence="4 5">CCBAS932</strain>
    </source>
</reference>
<dbReference type="EMBL" id="ML119114">
    <property type="protein sequence ID" value="RPB15280.1"/>
    <property type="molecule type" value="Genomic_DNA"/>
</dbReference>
<dbReference type="GO" id="GO:0003723">
    <property type="term" value="F:RNA binding"/>
    <property type="evidence" value="ECO:0007669"/>
    <property type="project" value="UniProtKB-UniRule"/>
</dbReference>
<feature type="compositionally biased region" description="Low complexity" evidence="2">
    <location>
        <begin position="289"/>
        <end position="300"/>
    </location>
</feature>
<dbReference type="SUPFAM" id="SSF143437">
    <property type="entry name" value="THUMP domain-like"/>
    <property type="match status" value="1"/>
</dbReference>
<sequence length="322" mass="36042">MSESKKRRSRHNDSESNKKNKACYWSKASKNFQSITGIDPGIQGIFATCERGREPKCVGELYGLFEKVHSEGGREKKKMLTVTIITEGADNEDQEEEEEEDIEAAIQREISGLKEKGDKSKKLFLNVKLDLDCVVFFRTKEPCVPTEIVHALLSGKAQSQSMWTHRLTPISRTGKATPEGLEEVAREVLKPHFHEEGQEVVKYAIRPTSRNHNVMSRDDIIKKVADIVGPKHKVDLKNYDVLILVDIFKNICGMSVVRDFEKLGKYNLQVSRQLQSGEKKTGDKEGPVAEKPAAETSEASEASERKGKSPQKIADNENGGGE</sequence>
<evidence type="ECO:0000256" key="2">
    <source>
        <dbReference type="SAM" id="MobiDB-lite"/>
    </source>
</evidence>
<dbReference type="SMART" id="SM00981">
    <property type="entry name" value="THUMP"/>
    <property type="match status" value="1"/>
</dbReference>
<dbReference type="Pfam" id="PF02926">
    <property type="entry name" value="THUMP"/>
    <property type="match status" value="1"/>
</dbReference>
<accession>A0A3N4KXJ6</accession>
<name>A0A3N4KXJ6_9PEZI</name>
<dbReference type="Proteomes" id="UP000277580">
    <property type="component" value="Unassembled WGS sequence"/>
</dbReference>
<dbReference type="GO" id="GO:0006400">
    <property type="term" value="P:tRNA modification"/>
    <property type="evidence" value="ECO:0007669"/>
    <property type="project" value="InterPro"/>
</dbReference>
<feature type="compositionally biased region" description="Basic residues" evidence="2">
    <location>
        <begin position="1"/>
        <end position="10"/>
    </location>
</feature>
<dbReference type="STRING" id="1392247.A0A3N4KXJ6"/>
<organism evidence="4 5">
    <name type="scientific">Morchella conica CCBAS932</name>
    <dbReference type="NCBI Taxonomy" id="1392247"/>
    <lineage>
        <taxon>Eukaryota</taxon>
        <taxon>Fungi</taxon>
        <taxon>Dikarya</taxon>
        <taxon>Ascomycota</taxon>
        <taxon>Pezizomycotina</taxon>
        <taxon>Pezizomycetes</taxon>
        <taxon>Pezizales</taxon>
        <taxon>Morchellaceae</taxon>
        <taxon>Morchella</taxon>
    </lineage>
</organism>
<protein>
    <recommendedName>
        <fullName evidence="3">THUMP domain-containing protein</fullName>
    </recommendedName>
</protein>
<dbReference type="CDD" id="cd11717">
    <property type="entry name" value="THUMP_THUMPD1_like"/>
    <property type="match status" value="1"/>
</dbReference>